<dbReference type="SUPFAM" id="SSF55469">
    <property type="entry name" value="FMN-dependent nitroreductase-like"/>
    <property type="match status" value="1"/>
</dbReference>
<dbReference type="OrthoDB" id="9804207at2"/>
<sequence>MGSVGLSQSFSDGASSAPAEVWRAAPAQPLQLLSAFEAVHATVAGRANVSPRRLVAPGPTAQQLDDLLSLAAAAPDHGHLLPWRFVLVPQEQRHRLGDAFVNALLARDPGATPEQLESAAEKAHRAPLLLLAVACAADASSGIPEGEQLVSLGAAIQNVLLGATAMGFGSGLTSGQAMHSAHLRALFGLAANESAVCFVNIGTVTEHKASKRLRPVASDLLTTLGA</sequence>
<dbReference type="Gene3D" id="3.40.109.10">
    <property type="entry name" value="NADH Oxidase"/>
    <property type="match status" value="1"/>
</dbReference>
<feature type="domain" description="Nitroreductase" evidence="1">
    <location>
        <begin position="52"/>
        <end position="202"/>
    </location>
</feature>
<gene>
    <name evidence="2" type="ORF">DIC66_11890</name>
</gene>
<dbReference type="Proteomes" id="UP000260665">
    <property type="component" value="Unassembled WGS sequence"/>
</dbReference>
<evidence type="ECO:0000259" key="1">
    <source>
        <dbReference type="Pfam" id="PF00881"/>
    </source>
</evidence>
<accession>A0A3E1RDM8</accession>
<evidence type="ECO:0000313" key="3">
    <source>
        <dbReference type="Proteomes" id="UP000260665"/>
    </source>
</evidence>
<dbReference type="InterPro" id="IPR000415">
    <property type="entry name" value="Nitroreductase-like"/>
</dbReference>
<dbReference type="PANTHER" id="PTHR43821:SF1">
    <property type="entry name" value="NAD(P)H NITROREDUCTASE YDJA-RELATED"/>
    <property type="match status" value="1"/>
</dbReference>
<dbReference type="AlphaFoldDB" id="A0A3E1RDM8"/>
<dbReference type="PANTHER" id="PTHR43821">
    <property type="entry name" value="NAD(P)H NITROREDUCTASE YDJA-RELATED"/>
    <property type="match status" value="1"/>
</dbReference>
<reference evidence="2 3" key="1">
    <citation type="submission" date="2018-05" db="EMBL/GenBank/DDBJ databases">
        <title>Rhodoferax soyangensis sp.nov., isolated from an oligotrophic freshwater lake.</title>
        <authorList>
            <person name="Park M."/>
        </authorList>
    </citation>
    <scope>NUCLEOTIDE SEQUENCE [LARGE SCALE GENOMIC DNA]</scope>
    <source>
        <strain evidence="2 3">IMCC26218</strain>
    </source>
</reference>
<comment type="caution">
    <text evidence="2">The sequence shown here is derived from an EMBL/GenBank/DDBJ whole genome shotgun (WGS) entry which is preliminary data.</text>
</comment>
<organism evidence="2 3">
    <name type="scientific">Rhodoferax lacus</name>
    <dbReference type="NCBI Taxonomy" id="2184758"/>
    <lineage>
        <taxon>Bacteria</taxon>
        <taxon>Pseudomonadati</taxon>
        <taxon>Pseudomonadota</taxon>
        <taxon>Betaproteobacteria</taxon>
        <taxon>Burkholderiales</taxon>
        <taxon>Comamonadaceae</taxon>
        <taxon>Rhodoferax</taxon>
    </lineage>
</organism>
<dbReference type="Pfam" id="PF00881">
    <property type="entry name" value="Nitroreductase"/>
    <property type="match status" value="1"/>
</dbReference>
<dbReference type="InterPro" id="IPR029479">
    <property type="entry name" value="Nitroreductase"/>
</dbReference>
<dbReference type="GO" id="GO:0016491">
    <property type="term" value="F:oxidoreductase activity"/>
    <property type="evidence" value="ECO:0007669"/>
    <property type="project" value="InterPro"/>
</dbReference>
<evidence type="ECO:0000313" key="2">
    <source>
        <dbReference type="EMBL" id="RFO96710.1"/>
    </source>
</evidence>
<dbReference type="InterPro" id="IPR052530">
    <property type="entry name" value="NAD(P)H_nitroreductase"/>
</dbReference>
<name>A0A3E1RDM8_9BURK</name>
<proteinExistence type="predicted"/>
<dbReference type="EMBL" id="QFZK01000006">
    <property type="protein sequence ID" value="RFO96710.1"/>
    <property type="molecule type" value="Genomic_DNA"/>
</dbReference>
<keyword evidence="3" id="KW-1185">Reference proteome</keyword>
<protein>
    <submittedName>
        <fullName evidence="2">Nitroreductase</fullName>
    </submittedName>
</protein>
<dbReference type="RefSeq" id="WP_117177426.1">
    <property type="nucleotide sequence ID" value="NZ_QFZK01000006.1"/>
</dbReference>